<feature type="signal peptide" evidence="1">
    <location>
        <begin position="1"/>
        <end position="23"/>
    </location>
</feature>
<evidence type="ECO:0000313" key="3">
    <source>
        <dbReference type="EMBL" id="GMG85928.1"/>
    </source>
</evidence>
<feature type="domain" description="DUF4426" evidence="2">
    <location>
        <begin position="33"/>
        <end position="147"/>
    </location>
</feature>
<dbReference type="Gene3D" id="2.60.40.3340">
    <property type="entry name" value="Domain of unknown function DUF4426"/>
    <property type="match status" value="1"/>
</dbReference>
<evidence type="ECO:0000313" key="4">
    <source>
        <dbReference type="Proteomes" id="UP001224392"/>
    </source>
</evidence>
<accession>A0ABQ6LV19</accession>
<keyword evidence="1" id="KW-0732">Signal</keyword>
<gene>
    <name evidence="3" type="ORF">MNKW57_02490</name>
</gene>
<evidence type="ECO:0000259" key="2">
    <source>
        <dbReference type="Pfam" id="PF14467"/>
    </source>
</evidence>
<dbReference type="Pfam" id="PF14467">
    <property type="entry name" value="DUF4426"/>
    <property type="match status" value="1"/>
</dbReference>
<protein>
    <submittedName>
        <fullName evidence="3">DUF4426 domain-containing protein</fullName>
    </submittedName>
</protein>
<evidence type="ECO:0000256" key="1">
    <source>
        <dbReference type="SAM" id="SignalP"/>
    </source>
</evidence>
<dbReference type="Proteomes" id="UP001224392">
    <property type="component" value="Unassembled WGS sequence"/>
</dbReference>
<reference evidence="3 4" key="1">
    <citation type="submission" date="2023-04" db="EMBL/GenBank/DDBJ databases">
        <title>Marinobulbifer ophiurae gen. nov., sp. Nov., isolate from tissue of brittle star Ophioplocus japonicus.</title>
        <authorList>
            <person name="Kawano K."/>
            <person name="Sawayama S."/>
            <person name="Nakagawa S."/>
        </authorList>
    </citation>
    <scope>NUCLEOTIDE SEQUENCE [LARGE SCALE GENOMIC DNA]</scope>
    <source>
        <strain evidence="3 4">NKW57</strain>
    </source>
</reference>
<feature type="chain" id="PRO_5045827935" evidence="1">
    <location>
        <begin position="24"/>
        <end position="149"/>
    </location>
</feature>
<dbReference type="EMBL" id="BSYJ01000001">
    <property type="protein sequence ID" value="GMG85928.1"/>
    <property type="molecule type" value="Genomic_DNA"/>
</dbReference>
<proteinExistence type="predicted"/>
<dbReference type="RefSeq" id="WP_285762451.1">
    <property type="nucleotide sequence ID" value="NZ_BSYJ01000001.1"/>
</dbReference>
<comment type="caution">
    <text evidence="3">The sequence shown here is derived from an EMBL/GenBank/DDBJ whole genome shotgun (WGS) entry which is preliminary data.</text>
</comment>
<dbReference type="InterPro" id="IPR025218">
    <property type="entry name" value="DUF4426"/>
</dbReference>
<sequence>MKTLIHKTFFLACAFMLAFSANAQQAKEIDTHKDFGDYRVIFSVFNSDFLTPEIASNYNLVRAKDRVYVNVAVVKKGEAKGLPAKISGQASNLMQQRRPLEFIEVREKDAVYYLAPLRYNDEETLTFRIEVELPNGEVAQVDFRRKLDK</sequence>
<keyword evidence="4" id="KW-1185">Reference proteome</keyword>
<organism evidence="3 4">
    <name type="scientific">Biformimicrobium ophioploci</name>
    <dbReference type="NCBI Taxonomy" id="3036711"/>
    <lineage>
        <taxon>Bacteria</taxon>
        <taxon>Pseudomonadati</taxon>
        <taxon>Pseudomonadota</taxon>
        <taxon>Gammaproteobacteria</taxon>
        <taxon>Cellvibrionales</taxon>
        <taxon>Microbulbiferaceae</taxon>
        <taxon>Biformimicrobium</taxon>
    </lineage>
</organism>
<name>A0ABQ6LV19_9GAMM</name>